<feature type="domain" description="Protein kinase" evidence="6">
    <location>
        <begin position="547"/>
        <end position="828"/>
    </location>
</feature>
<feature type="transmembrane region" description="Helical" evidence="5">
    <location>
        <begin position="104"/>
        <end position="124"/>
    </location>
</feature>
<dbReference type="GO" id="GO:0004714">
    <property type="term" value="F:transmembrane receptor protein tyrosine kinase activity"/>
    <property type="evidence" value="ECO:0007669"/>
    <property type="project" value="UniProtKB-EC"/>
</dbReference>
<dbReference type="Proteomes" id="UP000245119">
    <property type="component" value="Linkage Group LG9"/>
</dbReference>
<feature type="compositionally biased region" description="Pro residues" evidence="4">
    <location>
        <begin position="904"/>
        <end position="914"/>
    </location>
</feature>
<evidence type="ECO:0000313" key="8">
    <source>
        <dbReference type="Proteomes" id="UP000245119"/>
    </source>
</evidence>
<evidence type="ECO:0000256" key="3">
    <source>
        <dbReference type="PROSITE-ProRule" id="PRU10141"/>
    </source>
</evidence>
<dbReference type="InterPro" id="IPR050122">
    <property type="entry name" value="RTK"/>
</dbReference>
<gene>
    <name evidence="7" type="ORF">C0Q70_15491</name>
</gene>
<dbReference type="InterPro" id="IPR020635">
    <property type="entry name" value="Tyr_kinase_cat_dom"/>
</dbReference>
<evidence type="ECO:0000256" key="5">
    <source>
        <dbReference type="SAM" id="Phobius"/>
    </source>
</evidence>
<dbReference type="Pfam" id="PF07714">
    <property type="entry name" value="PK_Tyr_Ser-Thr"/>
    <property type="match status" value="1"/>
</dbReference>
<dbReference type="PROSITE" id="PS00109">
    <property type="entry name" value="PROTEIN_KINASE_TYR"/>
    <property type="match status" value="1"/>
</dbReference>
<evidence type="ECO:0000256" key="2">
    <source>
        <dbReference type="ARBA" id="ARBA00051243"/>
    </source>
</evidence>
<evidence type="ECO:0000259" key="6">
    <source>
        <dbReference type="PROSITE" id="PS50011"/>
    </source>
</evidence>
<feature type="region of interest" description="Disordered" evidence="4">
    <location>
        <begin position="899"/>
        <end position="968"/>
    </location>
</feature>
<keyword evidence="8" id="KW-1185">Reference proteome</keyword>
<dbReference type="AlphaFoldDB" id="A0A2T7NV18"/>
<protein>
    <recommendedName>
        <fullName evidence="6">Protein kinase domain-containing protein</fullName>
    </recommendedName>
</protein>
<dbReference type="InterPro" id="IPR011009">
    <property type="entry name" value="Kinase-like_dom_sf"/>
</dbReference>
<dbReference type="GO" id="GO:0005524">
    <property type="term" value="F:ATP binding"/>
    <property type="evidence" value="ECO:0007669"/>
    <property type="project" value="UniProtKB-UniRule"/>
</dbReference>
<reference evidence="7 8" key="1">
    <citation type="submission" date="2018-04" db="EMBL/GenBank/DDBJ databases">
        <title>The genome of golden apple snail Pomacea canaliculata provides insight into stress tolerance and invasive adaptation.</title>
        <authorList>
            <person name="Liu C."/>
            <person name="Liu B."/>
            <person name="Ren Y."/>
            <person name="Zhang Y."/>
            <person name="Wang H."/>
            <person name="Li S."/>
            <person name="Jiang F."/>
            <person name="Yin L."/>
            <person name="Zhang G."/>
            <person name="Qian W."/>
            <person name="Fan W."/>
        </authorList>
    </citation>
    <scope>NUCLEOTIDE SEQUENCE [LARGE SCALE GENOMIC DNA]</scope>
    <source>
        <strain evidence="7">SZHN2017</strain>
        <tissue evidence="7">Muscle</tissue>
    </source>
</reference>
<dbReference type="GO" id="GO:0005886">
    <property type="term" value="C:plasma membrane"/>
    <property type="evidence" value="ECO:0007669"/>
    <property type="project" value="TreeGrafter"/>
</dbReference>
<dbReference type="GO" id="GO:0043235">
    <property type="term" value="C:receptor complex"/>
    <property type="evidence" value="ECO:0007669"/>
    <property type="project" value="TreeGrafter"/>
</dbReference>
<dbReference type="PRINTS" id="PR00109">
    <property type="entry name" value="TYRKINASE"/>
</dbReference>
<proteinExistence type="predicted"/>
<dbReference type="PROSITE" id="PS50011">
    <property type="entry name" value="PROTEIN_KINASE_DOM"/>
    <property type="match status" value="1"/>
</dbReference>
<evidence type="ECO:0000256" key="4">
    <source>
        <dbReference type="SAM" id="MobiDB-lite"/>
    </source>
</evidence>
<comment type="catalytic activity">
    <reaction evidence="2">
        <text>L-tyrosyl-[protein] + ATP = O-phospho-L-tyrosyl-[protein] + ADP + H(+)</text>
        <dbReference type="Rhea" id="RHEA:10596"/>
        <dbReference type="Rhea" id="RHEA-COMP:10136"/>
        <dbReference type="Rhea" id="RHEA-COMP:20101"/>
        <dbReference type="ChEBI" id="CHEBI:15378"/>
        <dbReference type="ChEBI" id="CHEBI:30616"/>
        <dbReference type="ChEBI" id="CHEBI:46858"/>
        <dbReference type="ChEBI" id="CHEBI:61978"/>
        <dbReference type="ChEBI" id="CHEBI:456216"/>
        <dbReference type="EC" id="2.7.10.1"/>
    </reaction>
</comment>
<dbReference type="SMART" id="SM00219">
    <property type="entry name" value="TyrKc"/>
    <property type="match status" value="1"/>
</dbReference>
<dbReference type="SUPFAM" id="SSF56112">
    <property type="entry name" value="Protein kinase-like (PK-like)"/>
    <property type="match status" value="1"/>
</dbReference>
<keyword evidence="5" id="KW-0812">Transmembrane</keyword>
<sequence>MSYITSDGSATGFGEEPVRADTYWLRQPHHARVTFFFLVLHSPSQVCVGHSSPQRSLDYVTRHVKGFFTRENVFCEDRVRVCLGITRICRVNFLHALVHSMAGGFIYGYVVMLSLVVVVMLSALGKGSGKLSLVPAAHYDFGDQVDLIVVDDLTGDVYVAGDNVLYHLNSGLTLLQTDPSGPQQVVQNNNGKEDKSRVLAATVGKVGDGTLGEIPLVVIVFGVASNSSARHADVTLVRQVHYEPLAVTTFIPGDNDTGTVVSVFTHTRVVDDNGTQRLDETMIIYVLLSSGRFHIFRCSKSHDAPFKTTYLGPALMYSETPADSLTWQVKADIAITDEFFYFLSSTKIPRFQGFEPPRMIMSERGQMRLHGQDLDTGSRVAVILSPDKDIINGDNLTCNVLERNKTSILCELNTTSAHSGNNKRVYCYGITLTIDNARLEQRSGESFCRHPDPELTQVYPMFTFAREDRVGLTLAPVVFNGSTPLTLSVLPDPQFIIADLQNQKNQKCLPMGEQVTPLTVMVITEYRRFYVGCVNLTQMSNRKDNHLSLLLMVGGGALGGVLLLIIVVMCCVMYVKYQKRKFKETFRAQHSLTSSNFISSPVGSAENTYLSLVHLLNPQQDKKKEKDIYHSNLLIQRKNLTLGKVIGNGNFGCVLEGELHGKDHEEPLRVAVKTLLDPKVSVGDIMQFACDIASGMDYLSGLKFVHRDLAARNCMLDRELRVKVADFGLCRDIYEKGYYHSDNKKKLPIRWMAIESIEKGTYTSKSDVWSMGIVLWELTTRGTTPYPGVEGWDLLRYELMDRCWQENPIDRPSFKEMENELQGLTKTLDQPISPDAIYLTTLITFPECRRYRMDLLFEATLQPARRQSVSAVPMLNGPHNEDQPAAEMMADIVKDMAKERPRPTPKLAPKPAPRPKGTKQQSEAGVKDSKSETEEAAHSEPAIELRNISKTGRKTVRRSDGSYYVLET</sequence>
<dbReference type="InterPro" id="IPR008266">
    <property type="entry name" value="Tyr_kinase_AS"/>
</dbReference>
<evidence type="ECO:0000256" key="1">
    <source>
        <dbReference type="ARBA" id="ARBA00004167"/>
    </source>
</evidence>
<dbReference type="PROSITE" id="PS00107">
    <property type="entry name" value="PROTEIN_KINASE_ATP"/>
    <property type="match status" value="1"/>
</dbReference>
<feature type="binding site" evidence="3">
    <location>
        <position position="673"/>
    </location>
    <ligand>
        <name>ATP</name>
        <dbReference type="ChEBI" id="CHEBI:30616"/>
    </ligand>
</feature>
<dbReference type="PANTHER" id="PTHR24416:SF564">
    <property type="entry name" value="MACROPHAGE-STIMULATING PROTEIN RECEPTOR"/>
    <property type="match status" value="1"/>
</dbReference>
<name>A0A2T7NV18_POMCA</name>
<dbReference type="EMBL" id="PZQS01000009">
    <property type="protein sequence ID" value="PVD24994.1"/>
    <property type="molecule type" value="Genomic_DNA"/>
</dbReference>
<dbReference type="PANTHER" id="PTHR24416">
    <property type="entry name" value="TYROSINE-PROTEIN KINASE RECEPTOR"/>
    <property type="match status" value="1"/>
</dbReference>
<dbReference type="InterPro" id="IPR017441">
    <property type="entry name" value="Protein_kinase_ATP_BS"/>
</dbReference>
<feature type="compositionally biased region" description="Basic and acidic residues" evidence="4">
    <location>
        <begin position="925"/>
        <end position="943"/>
    </location>
</feature>
<dbReference type="Gene3D" id="1.10.510.10">
    <property type="entry name" value="Transferase(Phosphotransferase) domain 1"/>
    <property type="match status" value="1"/>
</dbReference>
<dbReference type="InterPro" id="IPR000719">
    <property type="entry name" value="Prot_kinase_dom"/>
</dbReference>
<keyword evidence="3" id="KW-0067">ATP-binding</keyword>
<dbReference type="OrthoDB" id="546826at2759"/>
<dbReference type="STRING" id="400727.A0A2T7NV18"/>
<keyword evidence="3" id="KW-0547">Nucleotide-binding</keyword>
<feature type="transmembrane region" description="Helical" evidence="5">
    <location>
        <begin position="549"/>
        <end position="575"/>
    </location>
</feature>
<comment type="caution">
    <text evidence="7">The sequence shown here is derived from an EMBL/GenBank/DDBJ whole genome shotgun (WGS) entry which is preliminary data.</text>
</comment>
<dbReference type="GO" id="GO:0007169">
    <property type="term" value="P:cell surface receptor protein tyrosine kinase signaling pathway"/>
    <property type="evidence" value="ECO:0007669"/>
    <property type="project" value="TreeGrafter"/>
</dbReference>
<comment type="subcellular location">
    <subcellularLocation>
        <location evidence="1">Membrane</location>
        <topology evidence="1">Single-pass membrane protein</topology>
    </subcellularLocation>
</comment>
<keyword evidence="5" id="KW-0472">Membrane</keyword>
<dbReference type="InterPro" id="IPR001245">
    <property type="entry name" value="Ser-Thr/Tyr_kinase_cat_dom"/>
</dbReference>
<keyword evidence="5" id="KW-1133">Transmembrane helix</keyword>
<accession>A0A2T7NV18</accession>
<organism evidence="7 8">
    <name type="scientific">Pomacea canaliculata</name>
    <name type="common">Golden apple snail</name>
    <dbReference type="NCBI Taxonomy" id="400727"/>
    <lineage>
        <taxon>Eukaryota</taxon>
        <taxon>Metazoa</taxon>
        <taxon>Spiralia</taxon>
        <taxon>Lophotrochozoa</taxon>
        <taxon>Mollusca</taxon>
        <taxon>Gastropoda</taxon>
        <taxon>Caenogastropoda</taxon>
        <taxon>Architaenioglossa</taxon>
        <taxon>Ampullarioidea</taxon>
        <taxon>Ampullariidae</taxon>
        <taxon>Pomacea</taxon>
    </lineage>
</organism>
<evidence type="ECO:0000313" key="7">
    <source>
        <dbReference type="EMBL" id="PVD24994.1"/>
    </source>
</evidence>
<dbReference type="CDD" id="cd00192">
    <property type="entry name" value="PTKc"/>
    <property type="match status" value="1"/>
</dbReference>